<keyword evidence="3" id="KW-1185">Reference proteome</keyword>
<dbReference type="HOGENOM" id="CLU_1774789_0_0_11"/>
<dbReference type="RefSeq" id="WP_012832469.1">
    <property type="nucleotide sequence ID" value="NC_013441.1"/>
</dbReference>
<protein>
    <submittedName>
        <fullName evidence="2">Uncharacterized protein</fullName>
    </submittedName>
</protein>
<sequence length="146" mass="15965">MTDLNIYARRARKMVAGVGRLAAANEVDREDREHDLVALARVADTVAVIEAVAQVDAVPGLWEALLAAARHRVKAEGVSPRLNEELETALGEYLREHPRLSGNGHELWALERAADQLDLDAQIAKSNTASDEPDSTRDVLDELYGS</sequence>
<reference evidence="2 3" key="2">
    <citation type="journal article" date="2010" name="Stand. Genomic Sci.">
        <title>Complete genome sequence of Gordonia bronchialis type strain (3410).</title>
        <authorList>
            <person name="Ivanova N."/>
            <person name="Sikorski J."/>
            <person name="Jando M."/>
            <person name="Lapidus A."/>
            <person name="Nolan M."/>
            <person name="Lucas S."/>
            <person name="Del Rio T.G."/>
            <person name="Tice H."/>
            <person name="Copeland A."/>
            <person name="Cheng J.F."/>
            <person name="Chen F."/>
            <person name="Bruce D."/>
            <person name="Goodwin L."/>
            <person name="Pitluck S."/>
            <person name="Mavromatis K."/>
            <person name="Ovchinnikova G."/>
            <person name="Pati A."/>
            <person name="Chen A."/>
            <person name="Palaniappan K."/>
            <person name="Land M."/>
            <person name="Hauser L."/>
            <person name="Chang Y.J."/>
            <person name="Jeffries C.D."/>
            <person name="Chain P."/>
            <person name="Saunders E."/>
            <person name="Han C."/>
            <person name="Detter J.C."/>
            <person name="Brettin T."/>
            <person name="Rohde M."/>
            <person name="Goker M."/>
            <person name="Bristow J."/>
            <person name="Eisen J.A."/>
            <person name="Markowitz V."/>
            <person name="Hugenholtz P."/>
            <person name="Klenk H.P."/>
            <person name="Kyrpides N.C."/>
        </authorList>
    </citation>
    <scope>NUCLEOTIDE SEQUENCE [LARGE SCALE GENOMIC DNA]</scope>
    <source>
        <strain evidence="3">ATCC 25592 / DSM 43247 / BCRC 13721 / JCM 3198 / KCTC 3076 / NBRC 16047 / NCTC 10667</strain>
    </source>
</reference>
<reference evidence="3" key="1">
    <citation type="submission" date="2009-10" db="EMBL/GenBank/DDBJ databases">
        <title>The complete chromosome of Gordonia bronchialis DSM 43247.</title>
        <authorList>
            <consortium name="US DOE Joint Genome Institute (JGI-PGF)"/>
            <person name="Lucas S."/>
            <person name="Copeland A."/>
            <person name="Lapidus A."/>
            <person name="Glavina del Rio T."/>
            <person name="Dalin E."/>
            <person name="Tice H."/>
            <person name="Bruce D."/>
            <person name="Goodwin L."/>
            <person name="Pitluck S."/>
            <person name="Kyrpides N."/>
            <person name="Mavromatis K."/>
            <person name="Ivanova N."/>
            <person name="Ovchinnikova G."/>
            <person name="Saunders E."/>
            <person name="Brettin T."/>
            <person name="Detter J.C."/>
            <person name="Han C."/>
            <person name="Larimer F."/>
            <person name="Land M."/>
            <person name="Hauser L."/>
            <person name="Markowitz V."/>
            <person name="Cheng J.-F."/>
            <person name="Hugenholtz P."/>
            <person name="Woyke T."/>
            <person name="Wu D."/>
            <person name="Jando M."/>
            <person name="Schneider S."/>
            <person name="Goeker M."/>
            <person name="Klenk H.-P."/>
            <person name="Eisen J.A."/>
        </authorList>
    </citation>
    <scope>NUCLEOTIDE SEQUENCE [LARGE SCALE GENOMIC DNA]</scope>
    <source>
        <strain evidence="3">ATCC 25592 / DSM 43247 / BCRC 13721 / JCM 3198 / KCTC 3076 / NBRC 16047 / NCTC 10667</strain>
    </source>
</reference>
<dbReference type="EMBL" id="CP001802">
    <property type="protein sequence ID" value="ACY19881.1"/>
    <property type="molecule type" value="Genomic_DNA"/>
</dbReference>
<gene>
    <name evidence="2" type="ordered locus">Gbro_0551</name>
</gene>
<feature type="region of interest" description="Disordered" evidence="1">
    <location>
        <begin position="123"/>
        <end position="146"/>
    </location>
</feature>
<evidence type="ECO:0000313" key="3">
    <source>
        <dbReference type="Proteomes" id="UP000001219"/>
    </source>
</evidence>
<dbReference type="KEGG" id="gbr:Gbro_0551"/>
<proteinExistence type="predicted"/>
<name>D0LEG3_GORB4</name>
<evidence type="ECO:0000256" key="1">
    <source>
        <dbReference type="SAM" id="MobiDB-lite"/>
    </source>
</evidence>
<organism evidence="2 3">
    <name type="scientific">Gordonia bronchialis (strain ATCC 25592 / DSM 43247 / BCRC 13721 / JCM 3198 / KCTC 3076 / NBRC 16047 / NCTC 10667)</name>
    <name type="common">Rhodococcus bronchialis</name>
    <dbReference type="NCBI Taxonomy" id="526226"/>
    <lineage>
        <taxon>Bacteria</taxon>
        <taxon>Bacillati</taxon>
        <taxon>Actinomycetota</taxon>
        <taxon>Actinomycetes</taxon>
        <taxon>Mycobacteriales</taxon>
        <taxon>Gordoniaceae</taxon>
        <taxon>Gordonia</taxon>
    </lineage>
</organism>
<evidence type="ECO:0000313" key="2">
    <source>
        <dbReference type="EMBL" id="ACY19881.1"/>
    </source>
</evidence>
<accession>D0LEG3</accession>
<dbReference type="STRING" id="526226.Gbro_0551"/>
<dbReference type="AlphaFoldDB" id="D0LEG3"/>
<dbReference type="Proteomes" id="UP000001219">
    <property type="component" value="Chromosome"/>
</dbReference>